<sequence>MFKTPVDLERSEMEAAQSNARASPSDMAEAMIVAPVQAAAEAKETSSTKKRGAKDVAEVAHIAGAAATNSNSTGSVARATEKKAAAKSVASTVISLQGASSAGPSPEPTVGEVVASMVGVTSDFAASHNLIHYIY</sequence>
<accession>A0A9W6XZ98</accession>
<proteinExistence type="predicted"/>
<dbReference type="EMBL" id="BSXT01002430">
    <property type="protein sequence ID" value="GMF48937.1"/>
    <property type="molecule type" value="Genomic_DNA"/>
</dbReference>
<organism evidence="2 3">
    <name type="scientific">Phytophthora fragariaefolia</name>
    <dbReference type="NCBI Taxonomy" id="1490495"/>
    <lineage>
        <taxon>Eukaryota</taxon>
        <taxon>Sar</taxon>
        <taxon>Stramenopiles</taxon>
        <taxon>Oomycota</taxon>
        <taxon>Peronosporomycetes</taxon>
        <taxon>Peronosporales</taxon>
        <taxon>Peronosporaceae</taxon>
        <taxon>Phytophthora</taxon>
    </lineage>
</organism>
<gene>
    <name evidence="2" type="ORF">Pfra01_001913200</name>
</gene>
<feature type="region of interest" description="Disordered" evidence="1">
    <location>
        <begin position="1"/>
        <end position="26"/>
    </location>
</feature>
<reference evidence="2" key="1">
    <citation type="submission" date="2023-04" db="EMBL/GenBank/DDBJ databases">
        <title>Phytophthora fragariaefolia NBRC 109709.</title>
        <authorList>
            <person name="Ichikawa N."/>
            <person name="Sato H."/>
            <person name="Tonouchi N."/>
        </authorList>
    </citation>
    <scope>NUCLEOTIDE SEQUENCE</scope>
    <source>
        <strain evidence="2">NBRC 109709</strain>
    </source>
</reference>
<comment type="caution">
    <text evidence="2">The sequence shown here is derived from an EMBL/GenBank/DDBJ whole genome shotgun (WGS) entry which is preliminary data.</text>
</comment>
<evidence type="ECO:0000313" key="3">
    <source>
        <dbReference type="Proteomes" id="UP001165121"/>
    </source>
</evidence>
<name>A0A9W6XZ98_9STRA</name>
<evidence type="ECO:0000313" key="2">
    <source>
        <dbReference type="EMBL" id="GMF48937.1"/>
    </source>
</evidence>
<evidence type="ECO:0000256" key="1">
    <source>
        <dbReference type="SAM" id="MobiDB-lite"/>
    </source>
</evidence>
<keyword evidence="3" id="KW-1185">Reference proteome</keyword>
<dbReference type="Proteomes" id="UP001165121">
    <property type="component" value="Unassembled WGS sequence"/>
</dbReference>
<dbReference type="AlphaFoldDB" id="A0A9W6XZ98"/>
<feature type="compositionally biased region" description="Basic and acidic residues" evidence="1">
    <location>
        <begin position="1"/>
        <end position="13"/>
    </location>
</feature>
<protein>
    <submittedName>
        <fullName evidence="2">Unnamed protein product</fullName>
    </submittedName>
</protein>